<dbReference type="InterPro" id="IPR027939">
    <property type="entry name" value="NMT1/THI5"/>
</dbReference>
<comment type="subunit">
    <text evidence="4">Homodimer.</text>
</comment>
<evidence type="ECO:0000256" key="3">
    <source>
        <dbReference type="ARBA" id="ARBA00009406"/>
    </source>
</evidence>
<evidence type="ECO:0000256" key="10">
    <source>
        <dbReference type="ARBA" id="ARBA00033171"/>
    </source>
</evidence>
<comment type="catalytic activity">
    <reaction evidence="11">
        <text>N(6)-(pyridoxal phosphate)-L-lysyl-[4-amino-5-hydroxymethyl-2-methylpyrimidine phosphate synthase] + L-histidyl-[4-amino-5-hydroxymethyl-2-methylpyrimidine phosphate synthase] + 2 Fe(3+) + 4 H2O = L-lysyl-[4-amino-5-hydroxymethyl-2-methylpyrimidine phosphate synthase] + (2S)-2-amino-5-hydroxy-4-oxopentanoyl-[4-amino-5-hydroxymethyl-2-methylpyrimidine phosphate synthase] + 4-amino-2-methyl-5-(phosphooxymethyl)pyrimidine + 3-oxopropanoate + 2 Fe(2+) + 2 H(+)</text>
        <dbReference type="Rhea" id="RHEA:65756"/>
        <dbReference type="Rhea" id="RHEA-COMP:16892"/>
        <dbReference type="Rhea" id="RHEA-COMP:16893"/>
        <dbReference type="Rhea" id="RHEA-COMP:16894"/>
        <dbReference type="Rhea" id="RHEA-COMP:16895"/>
        <dbReference type="ChEBI" id="CHEBI:15377"/>
        <dbReference type="ChEBI" id="CHEBI:15378"/>
        <dbReference type="ChEBI" id="CHEBI:29033"/>
        <dbReference type="ChEBI" id="CHEBI:29034"/>
        <dbReference type="ChEBI" id="CHEBI:29969"/>
        <dbReference type="ChEBI" id="CHEBI:29979"/>
        <dbReference type="ChEBI" id="CHEBI:33190"/>
        <dbReference type="ChEBI" id="CHEBI:58354"/>
        <dbReference type="ChEBI" id="CHEBI:143915"/>
        <dbReference type="ChEBI" id="CHEBI:157692"/>
    </reaction>
    <physiologicalReaction direction="left-to-right" evidence="11">
        <dbReference type="Rhea" id="RHEA:65757"/>
    </physiologicalReaction>
</comment>
<dbReference type="PANTHER" id="PTHR31528">
    <property type="entry name" value="4-AMINO-5-HYDROXYMETHYL-2-METHYLPYRIMIDINE PHOSPHATE SYNTHASE THI11-RELATED"/>
    <property type="match status" value="1"/>
</dbReference>
<reference evidence="13 14" key="1">
    <citation type="submission" date="2015-10" db="EMBL/GenBank/DDBJ databases">
        <title>Draft genome sequence of Streptomyces canus DSM 40017, type strain for the species Streptomyces canus.</title>
        <authorList>
            <person name="Ruckert C."/>
            <person name="Winkler A."/>
            <person name="Kalinowski J."/>
            <person name="Kampfer P."/>
            <person name="Glaeser S."/>
        </authorList>
    </citation>
    <scope>NUCLEOTIDE SEQUENCE [LARGE SCALE GENOMIC DNA]</scope>
    <source>
        <strain evidence="13 14">DSM 40017</strain>
    </source>
</reference>
<sequence>MTTSTNSDDRAFAATDRRLFLRRGLQLGGAVLLGGPLLAACGGSDSSSSTSSPTASGSKSFGELTLRLSWIKNVEFAGSYIADSKGYYTDEGFSKATLIGGGPSATPMETDVVTKKALVAISAPDITGAAVAKGAPLKIIGAQYQKNPFCIMSMAKAPIAKPEDMYGKKIGVQAGNESVWAAYIKATGLDESKITKVPVQFDPLPLTQGTVDGWFSFVTNEPNTLRLKGFKVATMLLADTGYPLVSETYCVRQDTIDKQRDLLKAFLRAEIKGWKANIADPALGAKLAAETYGKGLGLTTKEQTLESKDESALMVSADTKKNGLFTITPELVEENLKTLKYGGLDLTAAKLFDLSILEEVYKEDPSLI</sequence>
<accession>A0A101SE05</accession>
<evidence type="ECO:0000256" key="2">
    <source>
        <dbReference type="ARBA" id="ARBA00004948"/>
    </source>
</evidence>
<evidence type="ECO:0000256" key="7">
    <source>
        <dbReference type="ARBA" id="ARBA00022898"/>
    </source>
</evidence>
<evidence type="ECO:0000256" key="6">
    <source>
        <dbReference type="ARBA" id="ARBA00022723"/>
    </source>
</evidence>
<dbReference type="PANTHER" id="PTHR31528:SF1">
    <property type="entry name" value="4-AMINO-5-HYDROXYMETHYL-2-METHYLPYRIMIDINE PHOSPHATE SYNTHASE THI11-RELATED"/>
    <property type="match status" value="1"/>
</dbReference>
<gene>
    <name evidence="13" type="ORF">AQJ46_11905</name>
</gene>
<evidence type="ECO:0000313" key="14">
    <source>
        <dbReference type="Proteomes" id="UP000053669"/>
    </source>
</evidence>
<feature type="domain" description="SsuA/THI5-like" evidence="12">
    <location>
        <begin position="73"/>
        <end position="282"/>
    </location>
</feature>
<evidence type="ECO:0000256" key="1">
    <source>
        <dbReference type="ARBA" id="ARBA00003469"/>
    </source>
</evidence>
<keyword evidence="7" id="KW-0663">Pyridoxal phosphate</keyword>
<dbReference type="EMBL" id="LMWU01000012">
    <property type="protein sequence ID" value="KUN72534.1"/>
    <property type="molecule type" value="Genomic_DNA"/>
</dbReference>
<dbReference type="PROSITE" id="PS51318">
    <property type="entry name" value="TAT"/>
    <property type="match status" value="1"/>
</dbReference>
<dbReference type="Pfam" id="PF09084">
    <property type="entry name" value="NMT1"/>
    <property type="match status" value="1"/>
</dbReference>
<dbReference type="InterPro" id="IPR015168">
    <property type="entry name" value="SsuA/THI5"/>
</dbReference>
<evidence type="ECO:0000313" key="13">
    <source>
        <dbReference type="EMBL" id="KUN72534.1"/>
    </source>
</evidence>
<dbReference type="SUPFAM" id="SSF53850">
    <property type="entry name" value="Periplasmic binding protein-like II"/>
    <property type="match status" value="1"/>
</dbReference>
<dbReference type="GO" id="GO:0016740">
    <property type="term" value="F:transferase activity"/>
    <property type="evidence" value="ECO:0007669"/>
    <property type="project" value="UniProtKB-KW"/>
</dbReference>
<keyword evidence="8" id="KW-0784">Thiamine biosynthesis</keyword>
<dbReference type="InterPro" id="IPR006311">
    <property type="entry name" value="TAT_signal"/>
</dbReference>
<dbReference type="Gene3D" id="3.40.190.10">
    <property type="entry name" value="Periplasmic binding protein-like II"/>
    <property type="match status" value="2"/>
</dbReference>
<dbReference type="AlphaFoldDB" id="A0A101SE05"/>
<dbReference type="RefSeq" id="WP_059205524.1">
    <property type="nucleotide sequence ID" value="NZ_KQ948658.1"/>
</dbReference>
<evidence type="ECO:0000256" key="4">
    <source>
        <dbReference type="ARBA" id="ARBA00011738"/>
    </source>
</evidence>
<comment type="pathway">
    <text evidence="2">Cofactor biosynthesis; thiamine diphosphate biosynthesis.</text>
</comment>
<comment type="similarity">
    <text evidence="3">Belongs to the NMT1/THI5 family.</text>
</comment>
<keyword evidence="6" id="KW-0479">Metal-binding</keyword>
<comment type="caution">
    <text evidence="13">The sequence shown here is derived from an EMBL/GenBank/DDBJ whole genome shotgun (WGS) entry which is preliminary data.</text>
</comment>
<dbReference type="GO" id="GO:0046872">
    <property type="term" value="F:metal ion binding"/>
    <property type="evidence" value="ECO:0007669"/>
    <property type="project" value="UniProtKB-KW"/>
</dbReference>
<dbReference type="GO" id="GO:0009228">
    <property type="term" value="P:thiamine biosynthetic process"/>
    <property type="evidence" value="ECO:0007669"/>
    <property type="project" value="UniProtKB-KW"/>
</dbReference>
<evidence type="ECO:0000256" key="8">
    <source>
        <dbReference type="ARBA" id="ARBA00022977"/>
    </source>
</evidence>
<organism evidence="13 14">
    <name type="scientific">Streptomyces canus</name>
    <dbReference type="NCBI Taxonomy" id="58343"/>
    <lineage>
        <taxon>Bacteria</taxon>
        <taxon>Bacillati</taxon>
        <taxon>Actinomycetota</taxon>
        <taxon>Actinomycetes</taxon>
        <taxon>Kitasatosporales</taxon>
        <taxon>Streptomycetaceae</taxon>
        <taxon>Streptomyces</taxon>
        <taxon>Streptomyces aurantiacus group</taxon>
    </lineage>
</organism>
<protein>
    <recommendedName>
        <fullName evidence="10">Thiamine pyrimidine synthase</fullName>
    </recommendedName>
</protein>
<dbReference type="Proteomes" id="UP000053669">
    <property type="component" value="Unassembled WGS sequence"/>
</dbReference>
<comment type="function">
    <text evidence="1">Responsible for the formation of the pyrimidine heterocycle in the thiamine biosynthesis pathway. Catalyzes the formation of hydroxymethylpyrimidine phosphate (HMP-P) from histidine and pyridoxal phosphate (PLP). The protein uses PLP and the active site histidine to form HMP-P, generating an inactive enzyme. The enzyme can only undergo a single turnover, which suggests it is a suicide enzyme.</text>
</comment>
<evidence type="ECO:0000256" key="11">
    <source>
        <dbReference type="ARBA" id="ARBA00048179"/>
    </source>
</evidence>
<dbReference type="STRING" id="58343.AQJ46_11905"/>
<proteinExistence type="inferred from homology"/>
<evidence type="ECO:0000256" key="9">
    <source>
        <dbReference type="ARBA" id="ARBA00023004"/>
    </source>
</evidence>
<evidence type="ECO:0000259" key="12">
    <source>
        <dbReference type="Pfam" id="PF09084"/>
    </source>
</evidence>
<name>A0A101SE05_9ACTN</name>
<keyword evidence="5" id="KW-0808">Transferase</keyword>
<keyword evidence="9" id="KW-0408">Iron</keyword>
<evidence type="ECO:0000256" key="5">
    <source>
        <dbReference type="ARBA" id="ARBA00022679"/>
    </source>
</evidence>